<name>A0A1M5Z892_9VIBR</name>
<dbReference type="EMBL" id="FQXZ01000023">
    <property type="protein sequence ID" value="SHI20318.1"/>
    <property type="molecule type" value="Genomic_DNA"/>
</dbReference>
<keyword evidence="4" id="KW-0472">Membrane</keyword>
<dbReference type="SUPFAM" id="SSF56925">
    <property type="entry name" value="OMPA-like"/>
    <property type="match status" value="1"/>
</dbReference>
<evidence type="ECO:0000256" key="1">
    <source>
        <dbReference type="ARBA" id="ARBA00022729"/>
    </source>
</evidence>
<dbReference type="STRING" id="1216006.VA7868_02416"/>
<evidence type="ECO:0000259" key="3">
    <source>
        <dbReference type="Pfam" id="PF13505"/>
    </source>
</evidence>
<dbReference type="OrthoDB" id="5622477at2"/>
<accession>A0A1M5Z892</accession>
<dbReference type="Gene3D" id="2.40.160.20">
    <property type="match status" value="1"/>
</dbReference>
<organism evidence="4 5">
    <name type="scientific">Vibrio aerogenes CECT 7868</name>
    <dbReference type="NCBI Taxonomy" id="1216006"/>
    <lineage>
        <taxon>Bacteria</taxon>
        <taxon>Pseudomonadati</taxon>
        <taxon>Pseudomonadota</taxon>
        <taxon>Gammaproteobacteria</taxon>
        <taxon>Vibrionales</taxon>
        <taxon>Vibrionaceae</taxon>
        <taxon>Vibrio</taxon>
    </lineage>
</organism>
<dbReference type="InterPro" id="IPR011250">
    <property type="entry name" value="OMP/PagP_B-barrel"/>
</dbReference>
<keyword evidence="5" id="KW-1185">Reference proteome</keyword>
<reference evidence="4 5" key="1">
    <citation type="submission" date="2016-11" db="EMBL/GenBank/DDBJ databases">
        <authorList>
            <person name="Jaros S."/>
            <person name="Januszkiewicz K."/>
            <person name="Wedrychowicz H."/>
        </authorList>
    </citation>
    <scope>NUCLEOTIDE SEQUENCE [LARGE SCALE GENOMIC DNA]</scope>
    <source>
        <strain evidence="4 5">CECT 7868</strain>
    </source>
</reference>
<feature type="signal peptide" evidence="2">
    <location>
        <begin position="1"/>
        <end position="19"/>
    </location>
</feature>
<keyword evidence="1 2" id="KW-0732">Signal</keyword>
<proteinExistence type="predicted"/>
<dbReference type="AlphaFoldDB" id="A0A1M5Z892"/>
<evidence type="ECO:0000313" key="4">
    <source>
        <dbReference type="EMBL" id="SHI20318.1"/>
    </source>
</evidence>
<protein>
    <submittedName>
        <fullName evidence="4">OmpA-like transmembrane domain protein</fullName>
    </submittedName>
</protein>
<keyword evidence="4" id="KW-0812">Transmembrane</keyword>
<evidence type="ECO:0000313" key="5">
    <source>
        <dbReference type="Proteomes" id="UP000184608"/>
    </source>
</evidence>
<evidence type="ECO:0000256" key="2">
    <source>
        <dbReference type="SAM" id="SignalP"/>
    </source>
</evidence>
<gene>
    <name evidence="4" type="ORF">VA7868_02416</name>
</gene>
<feature type="domain" description="Outer membrane protein beta-barrel" evidence="3">
    <location>
        <begin position="8"/>
        <end position="156"/>
    </location>
</feature>
<dbReference type="InterPro" id="IPR027385">
    <property type="entry name" value="Beta-barrel_OMP"/>
</dbReference>
<dbReference type="Proteomes" id="UP000184608">
    <property type="component" value="Unassembled WGS sequence"/>
</dbReference>
<dbReference type="RefSeq" id="WP_073604076.1">
    <property type="nucleotide sequence ID" value="NZ_FQXZ01000023.1"/>
</dbReference>
<sequence length="159" mass="16856">MKKLLIGLALLGASTSVLADSLIYGGASVGESDYKGEHGTTYNVHVGTGILPLLGLEAGMTKFEEVTVNSVKTEANTVYFAAKPSLDLGPLHVYAKGGLHSWDKKEDGTKVDDGLDIMYGVGAELSVMGPVTVGASFQTYEMDGSDMKTYQLNATFHFL</sequence>
<feature type="chain" id="PRO_5011957506" evidence="2">
    <location>
        <begin position="20"/>
        <end position="159"/>
    </location>
</feature>
<dbReference type="Pfam" id="PF13505">
    <property type="entry name" value="OMP_b-brl"/>
    <property type="match status" value="1"/>
</dbReference>